<evidence type="ECO:0000313" key="3">
    <source>
        <dbReference type="Proteomes" id="UP000094969"/>
    </source>
</evidence>
<organism evidence="2 3">
    <name type="scientific">Bosea vaviloviae</name>
    <dbReference type="NCBI Taxonomy" id="1526658"/>
    <lineage>
        <taxon>Bacteria</taxon>
        <taxon>Pseudomonadati</taxon>
        <taxon>Pseudomonadota</taxon>
        <taxon>Alphaproteobacteria</taxon>
        <taxon>Hyphomicrobiales</taxon>
        <taxon>Boseaceae</taxon>
        <taxon>Bosea</taxon>
    </lineage>
</organism>
<gene>
    <name evidence="2" type="ORF">BHK69_06115</name>
</gene>
<keyword evidence="2" id="KW-0378">Hydrolase</keyword>
<dbReference type="RefSeq" id="WP_069689329.1">
    <property type="nucleotide sequence ID" value="NZ_CP017147.1"/>
</dbReference>
<dbReference type="InterPro" id="IPR012338">
    <property type="entry name" value="Beta-lactam/transpept-like"/>
</dbReference>
<dbReference type="InterPro" id="IPR001466">
    <property type="entry name" value="Beta-lactam-related"/>
</dbReference>
<dbReference type="STRING" id="1526658.BHK69_06115"/>
<dbReference type="EMBL" id="CP017147">
    <property type="protein sequence ID" value="AOO80108.1"/>
    <property type="molecule type" value="Genomic_DNA"/>
</dbReference>
<dbReference type="InterPro" id="IPR050491">
    <property type="entry name" value="AmpC-like"/>
</dbReference>
<dbReference type="Pfam" id="PF00144">
    <property type="entry name" value="Beta-lactamase"/>
    <property type="match status" value="1"/>
</dbReference>
<dbReference type="Gene3D" id="3.40.710.10">
    <property type="entry name" value="DD-peptidase/beta-lactamase superfamily"/>
    <property type="match status" value="1"/>
</dbReference>
<feature type="domain" description="Beta-lactamase-related" evidence="1">
    <location>
        <begin position="14"/>
        <end position="316"/>
    </location>
</feature>
<evidence type="ECO:0000313" key="2">
    <source>
        <dbReference type="EMBL" id="AOO80108.1"/>
    </source>
</evidence>
<proteinExistence type="predicted"/>
<name>A0A1D7TY99_9HYPH</name>
<accession>A0A1D7TY99</accession>
<dbReference type="OrthoDB" id="119951at2"/>
<dbReference type="AlphaFoldDB" id="A0A1D7TY99"/>
<dbReference type="Proteomes" id="UP000094969">
    <property type="component" value="Chromosome"/>
</dbReference>
<dbReference type="KEGG" id="bvv:BHK69_06115"/>
<dbReference type="PANTHER" id="PTHR46825:SF9">
    <property type="entry name" value="BETA-LACTAMASE-RELATED DOMAIN-CONTAINING PROTEIN"/>
    <property type="match status" value="1"/>
</dbReference>
<sequence length="509" mass="54865">MLDWARARAEASDITEAWRREGGPGGAVVIFDCNGVREALSGGFAVIEHDLAFTPDTTNRFASISKHILATLLLQADVPLDAPLGTWLADLPEAFARLPLGRALDMTGALPDMMEVFWQRGVPYTASLSASEILAVAQRLPSLNGEPGLEMAYSNTGWRLGQLVLQKRLGIDYAEAVDRLMAEFDLPIRFPQDETEIVRGLATGYWRDGESWRRGRYGFHFSASGGITGSAEGLARWASALLAGRGSLAGMLERLTAPRAFTDGSSSVYRLGLVCSALEEVALVGHGGSLPGYRNHVLMAPAHGVGVVVLTNREEDALWLSLRVLAALLGRELPGPANDVPTGLFAAESGPFWAELAPDSISFMGGYERLVSDGDNGMRSLPAYLDIRLRQTDADTLEGRIGGVRRRLARVPAGTALDRGLPGRWRERIFGAEILIRLDGTAVLPWAGDAGTEAVLTVLPGGRALADLSHGPWRHRPCLCLQPDGSLHLASHRARVLQFDRIAEQGARS</sequence>
<dbReference type="SUPFAM" id="SSF56601">
    <property type="entry name" value="beta-lactamase/transpeptidase-like"/>
    <property type="match status" value="1"/>
</dbReference>
<keyword evidence="3" id="KW-1185">Reference proteome</keyword>
<reference evidence="2 3" key="1">
    <citation type="journal article" date="2015" name="Antonie Van Leeuwenhoek">
        <title>Bosea vaviloviae sp. nov., a new species of slow-growing rhizobia isolated from nodules of the relict species Vavilovia formosa (Stev.) Fed.</title>
        <authorList>
            <person name="Safronova V.I."/>
            <person name="Kuznetsova I.G."/>
            <person name="Sazanova A.L."/>
            <person name="Kimeklis A.K."/>
            <person name="Belimov A.A."/>
            <person name="Andronov E.E."/>
            <person name="Pinaev A.G."/>
            <person name="Chizhevskaya E.P."/>
            <person name="Pukhaev A.R."/>
            <person name="Popov K.P."/>
            <person name="Willems A."/>
            <person name="Tikhonovich I.A."/>
        </authorList>
    </citation>
    <scope>NUCLEOTIDE SEQUENCE [LARGE SCALE GENOMIC DNA]</scope>
    <source>
        <strain evidence="2 3">Vaf18</strain>
    </source>
</reference>
<protein>
    <submittedName>
        <fullName evidence="2">Serine hydrolase</fullName>
    </submittedName>
</protein>
<evidence type="ECO:0000259" key="1">
    <source>
        <dbReference type="Pfam" id="PF00144"/>
    </source>
</evidence>
<dbReference type="GO" id="GO:0016787">
    <property type="term" value="F:hydrolase activity"/>
    <property type="evidence" value="ECO:0007669"/>
    <property type="project" value="UniProtKB-KW"/>
</dbReference>
<dbReference type="PANTHER" id="PTHR46825">
    <property type="entry name" value="D-ALANYL-D-ALANINE-CARBOXYPEPTIDASE/ENDOPEPTIDASE AMPH"/>
    <property type="match status" value="1"/>
</dbReference>